<dbReference type="AlphaFoldDB" id="A0A4Y7QJM6"/>
<dbReference type="VEuPathDB" id="FungiDB:BD410DRAFT_781768"/>
<evidence type="ECO:0000256" key="3">
    <source>
        <dbReference type="ARBA" id="ARBA00022801"/>
    </source>
</evidence>
<dbReference type="PANTHER" id="PTHR45848:SF4">
    <property type="entry name" value="DUAL SPECIFICITY PROTEIN PHOSPHATASE 12"/>
    <property type="match status" value="1"/>
</dbReference>
<dbReference type="Proteomes" id="UP000294933">
    <property type="component" value="Unassembled WGS sequence"/>
</dbReference>
<dbReference type="STRING" id="50990.A0A4Y7QJM6"/>
<dbReference type="EMBL" id="ML170158">
    <property type="protein sequence ID" value="TDL27853.1"/>
    <property type="molecule type" value="Genomic_DNA"/>
</dbReference>
<protein>
    <recommendedName>
        <fullName evidence="2">protein-tyrosine-phosphatase</fullName>
        <ecNumber evidence="2">3.1.3.48</ecNumber>
    </recommendedName>
</protein>
<sequence length="182" mass="19609">MCRQELAMKEHMVDHARDIQSDADRLIHALKPASGGDILDVNSSVLGENPTTGHTAGNDAQEDNAKINAQAVSHSPLSVEQTGIAEEIPEDCGVTNSPNLNALTQPPNVPLVGASCSGYFLEPMKWMETFLNQGHSSGKIVCPNKRCGAKLGSYDWAGICCSCKEWVTPGFCVHRSKVDEIF</sequence>
<keyword evidence="4" id="KW-0904">Protein phosphatase</keyword>
<evidence type="ECO:0000256" key="2">
    <source>
        <dbReference type="ARBA" id="ARBA00013064"/>
    </source>
</evidence>
<keyword evidence="3" id="KW-0378">Hydrolase</keyword>
<accession>A0A4Y7QJM6</accession>
<dbReference type="OrthoDB" id="2017893at2759"/>
<evidence type="ECO:0000256" key="1">
    <source>
        <dbReference type="ARBA" id="ARBA00008601"/>
    </source>
</evidence>
<dbReference type="EC" id="3.1.3.48" evidence="2"/>
<proteinExistence type="inferred from homology"/>
<name>A0A4Y7QJM6_9AGAM</name>
<organism evidence="5 6">
    <name type="scientific">Rickenella mellea</name>
    <dbReference type="NCBI Taxonomy" id="50990"/>
    <lineage>
        <taxon>Eukaryota</taxon>
        <taxon>Fungi</taxon>
        <taxon>Dikarya</taxon>
        <taxon>Basidiomycota</taxon>
        <taxon>Agaricomycotina</taxon>
        <taxon>Agaricomycetes</taxon>
        <taxon>Hymenochaetales</taxon>
        <taxon>Rickenellaceae</taxon>
        <taxon>Rickenella</taxon>
    </lineage>
</organism>
<evidence type="ECO:0000313" key="5">
    <source>
        <dbReference type="EMBL" id="TDL27853.1"/>
    </source>
</evidence>
<dbReference type="GO" id="GO:0005634">
    <property type="term" value="C:nucleus"/>
    <property type="evidence" value="ECO:0007669"/>
    <property type="project" value="TreeGrafter"/>
</dbReference>
<gene>
    <name evidence="5" type="ORF">BD410DRAFT_781768</name>
</gene>
<keyword evidence="6" id="KW-1185">Reference proteome</keyword>
<dbReference type="GO" id="GO:0004725">
    <property type="term" value="F:protein tyrosine phosphatase activity"/>
    <property type="evidence" value="ECO:0007669"/>
    <property type="project" value="UniProtKB-EC"/>
</dbReference>
<evidence type="ECO:0000256" key="4">
    <source>
        <dbReference type="ARBA" id="ARBA00022912"/>
    </source>
</evidence>
<reference evidence="5 6" key="1">
    <citation type="submission" date="2018-06" db="EMBL/GenBank/DDBJ databases">
        <title>A transcriptomic atlas of mushroom development highlights an independent origin of complex multicellularity.</title>
        <authorList>
            <consortium name="DOE Joint Genome Institute"/>
            <person name="Krizsan K."/>
            <person name="Almasi E."/>
            <person name="Merenyi Z."/>
            <person name="Sahu N."/>
            <person name="Viragh M."/>
            <person name="Koszo T."/>
            <person name="Mondo S."/>
            <person name="Kiss B."/>
            <person name="Balint B."/>
            <person name="Kues U."/>
            <person name="Barry K."/>
            <person name="Hegedus J.C."/>
            <person name="Henrissat B."/>
            <person name="Johnson J."/>
            <person name="Lipzen A."/>
            <person name="Ohm R."/>
            <person name="Nagy I."/>
            <person name="Pangilinan J."/>
            <person name="Yan J."/>
            <person name="Xiong Y."/>
            <person name="Grigoriev I.V."/>
            <person name="Hibbett D.S."/>
            <person name="Nagy L.G."/>
        </authorList>
    </citation>
    <scope>NUCLEOTIDE SEQUENCE [LARGE SCALE GENOMIC DNA]</scope>
    <source>
        <strain evidence="5 6">SZMC22713</strain>
    </source>
</reference>
<dbReference type="PANTHER" id="PTHR45848">
    <property type="entry name" value="DUAL SPECIFICITY PROTEIN PHOSPHATASE 12 FAMILY MEMBER"/>
    <property type="match status" value="1"/>
</dbReference>
<comment type="similarity">
    <text evidence="1">Belongs to the protein-tyrosine phosphatase family. Non-receptor class dual specificity subfamily.</text>
</comment>
<evidence type="ECO:0000313" key="6">
    <source>
        <dbReference type="Proteomes" id="UP000294933"/>
    </source>
</evidence>
<dbReference type="GO" id="GO:0008138">
    <property type="term" value="F:protein tyrosine/serine/threonine phosphatase activity"/>
    <property type="evidence" value="ECO:0007669"/>
    <property type="project" value="TreeGrafter"/>
</dbReference>